<keyword evidence="1" id="KW-0328">Glycosyltransferase</keyword>
<proteinExistence type="predicted"/>
<dbReference type="Proteomes" id="UP001162740">
    <property type="component" value="Chromosome"/>
</dbReference>
<protein>
    <submittedName>
        <fullName evidence="3">WecB/TagA/CpsF family glycosyltransferase</fullName>
    </submittedName>
</protein>
<dbReference type="CDD" id="cd06533">
    <property type="entry name" value="Glyco_transf_WecG_TagA"/>
    <property type="match status" value="1"/>
</dbReference>
<dbReference type="EMBL" id="CP083974">
    <property type="protein sequence ID" value="UZF44328.1"/>
    <property type="molecule type" value="Genomic_DNA"/>
</dbReference>
<organism evidence="3 4">
    <name type="scientific">Rhodococcus rhodochrous</name>
    <dbReference type="NCBI Taxonomy" id="1829"/>
    <lineage>
        <taxon>Bacteria</taxon>
        <taxon>Bacillati</taxon>
        <taxon>Actinomycetota</taxon>
        <taxon>Actinomycetes</taxon>
        <taxon>Mycobacteriales</taxon>
        <taxon>Nocardiaceae</taxon>
        <taxon>Rhodococcus</taxon>
    </lineage>
</organism>
<gene>
    <name evidence="3" type="ORF">KUM34_021115</name>
</gene>
<accession>A0AA46WU02</accession>
<dbReference type="RefSeq" id="WP_200358632.1">
    <property type="nucleotide sequence ID" value="NZ_CP083974.1"/>
</dbReference>
<name>A0AA46WU02_RHORH</name>
<keyword evidence="2" id="KW-0808">Transferase</keyword>
<evidence type="ECO:0000313" key="3">
    <source>
        <dbReference type="EMBL" id="UZF44328.1"/>
    </source>
</evidence>
<dbReference type="AlphaFoldDB" id="A0AA46WU02"/>
<dbReference type="Pfam" id="PF03808">
    <property type="entry name" value="Glyco_tran_WecG"/>
    <property type="match status" value="1"/>
</dbReference>
<reference evidence="3 4" key="1">
    <citation type="journal article" date="2021" name="Front. Microbiol.">
        <title>Bacterial Transformation of Aromatic Monomers in Softwood Black Liquor.</title>
        <authorList>
            <person name="Navas L.E."/>
            <person name="Dexter G."/>
            <person name="Liu J."/>
            <person name="Levy-Booth D."/>
            <person name="Cho M."/>
            <person name="Jang S.K."/>
            <person name="Mansfield S.D."/>
            <person name="Renneckar S."/>
            <person name="Mohn W.W."/>
            <person name="Eltis L.D."/>
        </authorList>
    </citation>
    <scope>NUCLEOTIDE SEQUENCE [LARGE SCALE GENOMIC DNA]</scope>
    <source>
        <strain evidence="3 4">GD02</strain>
    </source>
</reference>
<dbReference type="NCBIfam" id="TIGR00696">
    <property type="entry name" value="wecG_tagA_cpsF"/>
    <property type="match status" value="1"/>
</dbReference>
<dbReference type="InterPro" id="IPR004629">
    <property type="entry name" value="WecG_TagA_CpsF"/>
</dbReference>
<dbReference type="PANTHER" id="PTHR34136">
    <property type="match status" value="1"/>
</dbReference>
<sequence>MKGQEMLRGATDSVSIRIRGEQMPFARKTLQEVGDEITQREFDGWRVVITPNLHHIYLMRQDKSLVDLYTSADLLLPDGWPVAWMLSRASGMDVDRIAGSDLLELLLETDGQGRPLVLVGGEDHHALAAVAERARRSSWKVYEEPAPRSEVDDPELRHALIARVASNGTGGLVVLGLGAPKQERIAHEIRAEGGSGQILCLGMAINFSAGRYRRSPLWMQRAGLEWVHRIATEPRRLLPRYARDAMAFVPTLVENGGLKK</sequence>
<dbReference type="GO" id="GO:0016758">
    <property type="term" value="F:hexosyltransferase activity"/>
    <property type="evidence" value="ECO:0007669"/>
    <property type="project" value="TreeGrafter"/>
</dbReference>
<evidence type="ECO:0000256" key="2">
    <source>
        <dbReference type="ARBA" id="ARBA00022679"/>
    </source>
</evidence>
<evidence type="ECO:0000313" key="4">
    <source>
        <dbReference type="Proteomes" id="UP001162740"/>
    </source>
</evidence>
<evidence type="ECO:0000256" key="1">
    <source>
        <dbReference type="ARBA" id="ARBA00022676"/>
    </source>
</evidence>
<dbReference type="PANTHER" id="PTHR34136:SF1">
    <property type="entry name" value="UDP-N-ACETYL-D-MANNOSAMINURONIC ACID TRANSFERASE"/>
    <property type="match status" value="1"/>
</dbReference>